<dbReference type="SUPFAM" id="SSF52540">
    <property type="entry name" value="P-loop containing nucleoside triphosphate hydrolases"/>
    <property type="match status" value="1"/>
</dbReference>
<proteinExistence type="predicted"/>
<organism evidence="2 3">
    <name type="scientific">Desulfobacula phenolica</name>
    <dbReference type="NCBI Taxonomy" id="90732"/>
    <lineage>
        <taxon>Bacteria</taxon>
        <taxon>Pseudomonadati</taxon>
        <taxon>Thermodesulfobacteriota</taxon>
        <taxon>Desulfobacteria</taxon>
        <taxon>Desulfobacterales</taxon>
        <taxon>Desulfobacteraceae</taxon>
        <taxon>Desulfobacula</taxon>
    </lineage>
</organism>
<dbReference type="Pfam" id="PF13469">
    <property type="entry name" value="Sulfotransfer_3"/>
    <property type="match status" value="1"/>
</dbReference>
<protein>
    <submittedName>
        <fullName evidence="2">Sulfotransferase family protein</fullName>
    </submittedName>
</protein>
<dbReference type="PANTHER" id="PTHR12788">
    <property type="entry name" value="PROTEIN-TYROSINE SULFOTRANSFERASE 2"/>
    <property type="match status" value="1"/>
</dbReference>
<dbReference type="InterPro" id="IPR027417">
    <property type="entry name" value="P-loop_NTPase"/>
</dbReference>
<sequence length="325" mass="38050">MGNYAGPIFITGMPRSGTKLLRDLLNGHPMISIPTIETEFLPYWASHWEIWGVSQGSYESFLKFYHNIIQLPYFIYMAEMEKLIKPDVWYHACADFNVSAVFEALVRHDANIEGRMIWGDKSPGYIRHIPLLKKIYPQAKIIHIIRDVRDYCLSTNKAWGKDMRRAAQRWIDNIIKARKDGEDIKNDYFEIRYEDLLEDTEKSLRQICLFLDIAYQPQMVCLLKPSENIGDARGISGILKQNTKKYLTKMSFPLRKKIEHISYPLLLDLGYECKVFSSVKKIGRIELIFLRVLDGINLIRLRGKSQGFLKSLYFYMNSFIQIKEK</sequence>
<reference evidence="3" key="1">
    <citation type="submission" date="2016-10" db="EMBL/GenBank/DDBJ databases">
        <authorList>
            <person name="Varghese N."/>
            <person name="Submissions S."/>
        </authorList>
    </citation>
    <scope>NUCLEOTIDE SEQUENCE [LARGE SCALE GENOMIC DNA]</scope>
    <source>
        <strain evidence="3">DSM 3384</strain>
    </source>
</reference>
<dbReference type="GO" id="GO:0008476">
    <property type="term" value="F:protein-tyrosine sulfotransferase activity"/>
    <property type="evidence" value="ECO:0007669"/>
    <property type="project" value="InterPro"/>
</dbReference>
<dbReference type="RefSeq" id="WP_092230412.1">
    <property type="nucleotide sequence ID" value="NZ_FNLL01000002.1"/>
</dbReference>
<evidence type="ECO:0000313" key="3">
    <source>
        <dbReference type="Proteomes" id="UP000199608"/>
    </source>
</evidence>
<accession>A0A1H2DU20</accession>
<dbReference type="InterPro" id="IPR026634">
    <property type="entry name" value="TPST-like"/>
</dbReference>
<name>A0A1H2DU20_9BACT</name>
<dbReference type="AlphaFoldDB" id="A0A1H2DU20"/>
<evidence type="ECO:0000256" key="1">
    <source>
        <dbReference type="ARBA" id="ARBA00022679"/>
    </source>
</evidence>
<keyword evidence="1 2" id="KW-0808">Transferase</keyword>
<evidence type="ECO:0000313" key="2">
    <source>
        <dbReference type="EMBL" id="SDT86284.1"/>
    </source>
</evidence>
<dbReference type="EMBL" id="FNLL01000002">
    <property type="protein sequence ID" value="SDT86284.1"/>
    <property type="molecule type" value="Genomic_DNA"/>
</dbReference>
<dbReference type="Gene3D" id="3.40.50.300">
    <property type="entry name" value="P-loop containing nucleotide triphosphate hydrolases"/>
    <property type="match status" value="1"/>
</dbReference>
<dbReference type="Proteomes" id="UP000199608">
    <property type="component" value="Unassembled WGS sequence"/>
</dbReference>
<gene>
    <name evidence="2" type="ORF">SAMN04487931_102182</name>
</gene>
<dbReference type="PANTHER" id="PTHR12788:SF10">
    <property type="entry name" value="PROTEIN-TYROSINE SULFOTRANSFERASE"/>
    <property type="match status" value="1"/>
</dbReference>
<keyword evidence="3" id="KW-1185">Reference proteome</keyword>